<dbReference type="AlphaFoldDB" id="A0A445N1J4"/>
<protein>
    <submittedName>
        <fullName evidence="1">Uncharacterized protein</fullName>
    </submittedName>
</protein>
<sequence>MFNILTGFTYRGLSPHKFTPAPGVHTKIKSITNIMFDVIIGLRYYSGYDKVL</sequence>
<evidence type="ECO:0000313" key="1">
    <source>
        <dbReference type="EMBL" id="SPD75572.1"/>
    </source>
</evidence>
<name>A0A445N1J4_9BACT</name>
<organism evidence="1">
    <name type="scientific">uncultured Desulfobacterium sp</name>
    <dbReference type="NCBI Taxonomy" id="201089"/>
    <lineage>
        <taxon>Bacteria</taxon>
        <taxon>Pseudomonadati</taxon>
        <taxon>Thermodesulfobacteriota</taxon>
        <taxon>Desulfobacteria</taxon>
        <taxon>Desulfobacterales</taxon>
        <taxon>Desulfobacteriaceae</taxon>
        <taxon>Desulfobacterium</taxon>
        <taxon>environmental samples</taxon>
    </lineage>
</organism>
<reference evidence="1" key="1">
    <citation type="submission" date="2018-01" db="EMBL/GenBank/DDBJ databases">
        <authorList>
            <person name="Regsiter A."/>
            <person name="William W."/>
        </authorList>
    </citation>
    <scope>NUCLEOTIDE SEQUENCE</scope>
    <source>
        <strain evidence="1">TRIP AH-1</strain>
    </source>
</reference>
<proteinExistence type="predicted"/>
<accession>A0A445N1J4</accession>
<gene>
    <name evidence="1" type="ORF">PITCH_A640115</name>
</gene>
<dbReference type="EMBL" id="OJIN01000208">
    <property type="protein sequence ID" value="SPD75572.1"/>
    <property type="molecule type" value="Genomic_DNA"/>
</dbReference>